<sequence length="85" mass="9424">MGEIILPILIGPATFNITFQVMDIHSAYSYLLGRPWIHATGTAPSSMHQRVISIMGEKELVITTPTPEEYIEGDEEAMEASFQSL</sequence>
<dbReference type="PANTHER" id="PTHR33240:SF15">
    <property type="entry name" value="GAG-PRO-LIKE PROTEIN"/>
    <property type="match status" value="1"/>
</dbReference>
<reference evidence="1" key="1">
    <citation type="submission" date="2018-05" db="EMBL/GenBank/DDBJ databases">
        <title>Draft genome of Mucuna pruriens seed.</title>
        <authorList>
            <person name="Nnadi N.E."/>
            <person name="Vos R."/>
            <person name="Hasami M.H."/>
            <person name="Devisetty U.K."/>
            <person name="Aguiy J.C."/>
        </authorList>
    </citation>
    <scope>NUCLEOTIDE SEQUENCE [LARGE SCALE GENOMIC DNA]</scope>
    <source>
        <strain evidence="1">JCA_2017</strain>
    </source>
</reference>
<dbReference type="PANTHER" id="PTHR33240">
    <property type="entry name" value="OS08G0508500 PROTEIN"/>
    <property type="match status" value="1"/>
</dbReference>
<organism evidence="1 2">
    <name type="scientific">Mucuna pruriens</name>
    <name type="common">Velvet bean</name>
    <name type="synonym">Dolichos pruriens</name>
    <dbReference type="NCBI Taxonomy" id="157652"/>
    <lineage>
        <taxon>Eukaryota</taxon>
        <taxon>Viridiplantae</taxon>
        <taxon>Streptophyta</taxon>
        <taxon>Embryophyta</taxon>
        <taxon>Tracheophyta</taxon>
        <taxon>Spermatophyta</taxon>
        <taxon>Magnoliopsida</taxon>
        <taxon>eudicotyledons</taxon>
        <taxon>Gunneridae</taxon>
        <taxon>Pentapetalae</taxon>
        <taxon>rosids</taxon>
        <taxon>fabids</taxon>
        <taxon>Fabales</taxon>
        <taxon>Fabaceae</taxon>
        <taxon>Papilionoideae</taxon>
        <taxon>50 kb inversion clade</taxon>
        <taxon>NPAAA clade</taxon>
        <taxon>indigoferoid/millettioid clade</taxon>
        <taxon>Phaseoleae</taxon>
        <taxon>Mucuna</taxon>
    </lineage>
</organism>
<evidence type="ECO:0000313" key="2">
    <source>
        <dbReference type="Proteomes" id="UP000257109"/>
    </source>
</evidence>
<dbReference type="OrthoDB" id="1300148at2759"/>
<keyword evidence="2" id="KW-1185">Reference proteome</keyword>
<dbReference type="AlphaFoldDB" id="A0A371H8T4"/>
<dbReference type="Proteomes" id="UP000257109">
    <property type="component" value="Unassembled WGS sequence"/>
</dbReference>
<proteinExistence type="predicted"/>
<feature type="non-terminal residue" evidence="1">
    <location>
        <position position="1"/>
    </location>
</feature>
<dbReference type="STRING" id="157652.A0A371H8T4"/>
<name>A0A371H8T4_MUCPR</name>
<accession>A0A371H8T4</accession>
<comment type="caution">
    <text evidence="1">The sequence shown here is derived from an EMBL/GenBank/DDBJ whole genome shotgun (WGS) entry which is preliminary data.</text>
</comment>
<evidence type="ECO:0000313" key="1">
    <source>
        <dbReference type="EMBL" id="RDX99211.1"/>
    </source>
</evidence>
<gene>
    <name evidence="1" type="ORF">CR513_17758</name>
</gene>
<dbReference type="EMBL" id="QJKJ01003279">
    <property type="protein sequence ID" value="RDX99211.1"/>
    <property type="molecule type" value="Genomic_DNA"/>
</dbReference>
<protein>
    <submittedName>
        <fullName evidence="1">Uncharacterized protein</fullName>
    </submittedName>
</protein>